<dbReference type="OrthoDB" id="5197686at2"/>
<dbReference type="GeneID" id="40834605"/>
<organism evidence="1 2">
    <name type="scientific">Streptomyces wuyuanensis</name>
    <dbReference type="NCBI Taxonomy" id="1196353"/>
    <lineage>
        <taxon>Bacteria</taxon>
        <taxon>Bacillati</taxon>
        <taxon>Actinomycetota</taxon>
        <taxon>Actinomycetes</taxon>
        <taxon>Kitasatosporales</taxon>
        <taxon>Streptomycetaceae</taxon>
        <taxon>Streptomyces</taxon>
    </lineage>
</organism>
<sequence length="72" mass="8195">MSRRNRHRGPVPLSGIFSADVQVFRFYRDGTVLDVLVRPAPRPENAAANATWLRREVPIPGVRTARYEQHVA</sequence>
<dbReference type="Proteomes" id="UP000199063">
    <property type="component" value="Unassembled WGS sequence"/>
</dbReference>
<keyword evidence="2" id="KW-1185">Reference proteome</keyword>
<gene>
    <name evidence="1" type="ORF">SAMN05444921_13062</name>
</gene>
<protein>
    <submittedName>
        <fullName evidence="1">Uncharacterized protein</fullName>
    </submittedName>
</protein>
<proteinExistence type="predicted"/>
<reference evidence="2" key="1">
    <citation type="submission" date="2016-10" db="EMBL/GenBank/DDBJ databases">
        <authorList>
            <person name="Varghese N."/>
            <person name="Submissions S."/>
        </authorList>
    </citation>
    <scope>NUCLEOTIDE SEQUENCE [LARGE SCALE GENOMIC DNA]</scope>
    <source>
        <strain evidence="2">CGMCC 4.7042</strain>
    </source>
</reference>
<dbReference type="AlphaFoldDB" id="A0A1H0CK53"/>
<evidence type="ECO:0000313" key="1">
    <source>
        <dbReference type="EMBL" id="SDN58161.1"/>
    </source>
</evidence>
<dbReference type="EMBL" id="FNHI01000030">
    <property type="protein sequence ID" value="SDN58161.1"/>
    <property type="molecule type" value="Genomic_DNA"/>
</dbReference>
<name>A0A1H0CK53_9ACTN</name>
<dbReference type="RefSeq" id="WP_143041573.1">
    <property type="nucleotide sequence ID" value="NZ_FNHI01000030.1"/>
</dbReference>
<accession>A0A1H0CK53</accession>
<evidence type="ECO:0000313" key="2">
    <source>
        <dbReference type="Proteomes" id="UP000199063"/>
    </source>
</evidence>